<feature type="binding site" evidence="4">
    <location>
        <position position="51"/>
    </location>
    <ligand>
        <name>ATP</name>
        <dbReference type="ChEBI" id="CHEBI:30616"/>
    </ligand>
</feature>
<keyword evidence="5" id="KW-0418">Kinase</keyword>
<dbReference type="Proteomes" id="UP000614601">
    <property type="component" value="Unassembled WGS sequence"/>
</dbReference>
<comment type="caution">
    <text evidence="7">The sequence shown here is derived from an EMBL/GenBank/DDBJ whole genome shotgun (WGS) entry which is preliminary data.</text>
</comment>
<dbReference type="SMART" id="SM00220">
    <property type="entry name" value="S_TKc"/>
    <property type="match status" value="1"/>
</dbReference>
<dbReference type="EMBL" id="CAJFDH010000006">
    <property type="protein sequence ID" value="CAD5229462.1"/>
    <property type="molecule type" value="Genomic_DNA"/>
</dbReference>
<evidence type="ECO:0000256" key="4">
    <source>
        <dbReference type="PROSITE-ProRule" id="PRU10141"/>
    </source>
</evidence>
<evidence type="ECO:0000256" key="1">
    <source>
        <dbReference type="ARBA" id="ARBA00012513"/>
    </source>
</evidence>
<dbReference type="PANTHER" id="PTHR11909">
    <property type="entry name" value="CASEIN KINASE-RELATED"/>
    <property type="match status" value="1"/>
</dbReference>
<dbReference type="PROSITE" id="PS50011">
    <property type="entry name" value="PROTEIN_KINASE_DOM"/>
    <property type="match status" value="1"/>
</dbReference>
<evidence type="ECO:0000313" key="7">
    <source>
        <dbReference type="EMBL" id="CAD5229462.1"/>
    </source>
</evidence>
<dbReference type="InterPro" id="IPR050235">
    <property type="entry name" value="CK1_Ser-Thr_kinase"/>
</dbReference>
<dbReference type="InterPro" id="IPR008271">
    <property type="entry name" value="Ser/Thr_kinase_AS"/>
</dbReference>
<evidence type="ECO:0000256" key="2">
    <source>
        <dbReference type="ARBA" id="ARBA00022741"/>
    </source>
</evidence>
<evidence type="ECO:0000256" key="5">
    <source>
        <dbReference type="RuleBase" id="RU000304"/>
    </source>
</evidence>
<dbReference type="InterPro" id="IPR011009">
    <property type="entry name" value="Kinase-like_dom_sf"/>
</dbReference>
<dbReference type="Pfam" id="PF00069">
    <property type="entry name" value="Pkinase"/>
    <property type="match status" value="1"/>
</dbReference>
<dbReference type="EC" id="2.7.11.1" evidence="1"/>
<dbReference type="Proteomes" id="UP000783686">
    <property type="component" value="Unassembled WGS sequence"/>
</dbReference>
<gene>
    <name evidence="7" type="ORF">BOKJ2_LOCUS13521</name>
</gene>
<keyword evidence="5" id="KW-0808">Transferase</keyword>
<dbReference type="GO" id="GO:0004674">
    <property type="term" value="F:protein serine/threonine kinase activity"/>
    <property type="evidence" value="ECO:0007669"/>
    <property type="project" value="UniProtKB-KW"/>
</dbReference>
<dbReference type="InterPro" id="IPR000719">
    <property type="entry name" value="Prot_kinase_dom"/>
</dbReference>
<accession>A0A811LLV8</accession>
<dbReference type="OrthoDB" id="5979581at2759"/>
<dbReference type="GO" id="GO:0005524">
    <property type="term" value="F:ATP binding"/>
    <property type="evidence" value="ECO:0007669"/>
    <property type="project" value="UniProtKB-UniRule"/>
</dbReference>
<keyword evidence="8" id="KW-1185">Reference proteome</keyword>
<reference evidence="7" key="1">
    <citation type="submission" date="2020-09" db="EMBL/GenBank/DDBJ databases">
        <authorList>
            <person name="Kikuchi T."/>
        </authorList>
    </citation>
    <scope>NUCLEOTIDE SEQUENCE</scope>
    <source>
        <strain evidence="7">SH1</strain>
    </source>
</reference>
<feature type="domain" description="Protein kinase" evidence="6">
    <location>
        <begin position="21"/>
        <end position="297"/>
    </location>
</feature>
<evidence type="ECO:0000313" key="8">
    <source>
        <dbReference type="Proteomes" id="UP000614601"/>
    </source>
</evidence>
<dbReference type="EMBL" id="CAJFCW020000006">
    <property type="protein sequence ID" value="CAG9126711.1"/>
    <property type="molecule type" value="Genomic_DNA"/>
</dbReference>
<keyword evidence="3 4" id="KW-0067">ATP-binding</keyword>
<protein>
    <recommendedName>
        <fullName evidence="1">non-specific serine/threonine protein kinase</fullName>
        <ecNumber evidence="1">2.7.11.1</ecNumber>
    </recommendedName>
</protein>
<proteinExistence type="inferred from homology"/>
<comment type="similarity">
    <text evidence="5">Belongs to the protein kinase superfamily.</text>
</comment>
<keyword evidence="5" id="KW-0723">Serine/threonine-protein kinase</keyword>
<dbReference type="PROSITE" id="PS00108">
    <property type="entry name" value="PROTEIN_KINASE_ST"/>
    <property type="match status" value="1"/>
</dbReference>
<dbReference type="InterPro" id="IPR017441">
    <property type="entry name" value="Protein_kinase_ATP_BS"/>
</dbReference>
<dbReference type="Gene3D" id="1.10.510.10">
    <property type="entry name" value="Transferase(Phosphotransferase) domain 1"/>
    <property type="match status" value="1"/>
</dbReference>
<dbReference type="PROSITE" id="PS00107">
    <property type="entry name" value="PROTEIN_KINASE_ATP"/>
    <property type="match status" value="1"/>
</dbReference>
<dbReference type="SUPFAM" id="SSF56112">
    <property type="entry name" value="Protein kinase-like (PK-like)"/>
    <property type="match status" value="1"/>
</dbReference>
<organism evidence="7 8">
    <name type="scientific">Bursaphelenchus okinawaensis</name>
    <dbReference type="NCBI Taxonomy" id="465554"/>
    <lineage>
        <taxon>Eukaryota</taxon>
        <taxon>Metazoa</taxon>
        <taxon>Ecdysozoa</taxon>
        <taxon>Nematoda</taxon>
        <taxon>Chromadorea</taxon>
        <taxon>Rhabditida</taxon>
        <taxon>Tylenchina</taxon>
        <taxon>Tylenchomorpha</taxon>
        <taxon>Aphelenchoidea</taxon>
        <taxon>Aphelenchoididae</taxon>
        <taxon>Bursaphelenchus</taxon>
    </lineage>
</organism>
<keyword evidence="2 4" id="KW-0547">Nucleotide-binding</keyword>
<evidence type="ECO:0000256" key="3">
    <source>
        <dbReference type="ARBA" id="ARBA00022840"/>
    </source>
</evidence>
<dbReference type="AlphaFoldDB" id="A0A811LLV8"/>
<name>A0A811LLV8_9BILA</name>
<evidence type="ECO:0000259" key="6">
    <source>
        <dbReference type="PROSITE" id="PS50011"/>
    </source>
</evidence>
<sequence length="318" mass="37048">MGLMSKIEDLIDKGTMLHERFRVKERIGQGGFGQVYRGLDLQKNGEPVAIKTEMRMTRSASHDPRRLIIEKDVLVRLRGKRHIPVVYASGKCDNGCPYVVMQFLSDNLDSLRSKRENRRFSLSTTVRATQQVLMGLEYLHREGFIHRDLKPGNTCIGKLDPRTVYIIDFGMCRRFYYPDKGKWRKPRSRCHFRGTYRYASLRTHQKVETGPSDDLECWVYSFVEIGIKSLPWCNTSDYDSITFMKKDTSISELCGQAPKSVRRFARMVFETPFNQFPDYVALHHALRKSLPSDHEYVRKYDWEMDGNDGDAVSDKSYK</sequence>